<keyword evidence="2" id="KW-0805">Transcription regulation</keyword>
<dbReference type="CDD" id="cd05466">
    <property type="entry name" value="PBP2_LTTR_substrate"/>
    <property type="match status" value="1"/>
</dbReference>
<dbReference type="PANTHER" id="PTHR30419">
    <property type="entry name" value="HTH-TYPE TRANSCRIPTIONAL REGULATOR YBHD"/>
    <property type="match status" value="1"/>
</dbReference>
<comment type="similarity">
    <text evidence="1">Belongs to the LysR transcriptional regulatory family.</text>
</comment>
<dbReference type="SUPFAM" id="SSF53850">
    <property type="entry name" value="Periplasmic binding protein-like II"/>
    <property type="match status" value="1"/>
</dbReference>
<dbReference type="InterPro" id="IPR050950">
    <property type="entry name" value="HTH-type_LysR_regulators"/>
</dbReference>
<dbReference type="EMBL" id="SLXQ01000003">
    <property type="protein sequence ID" value="TCP54256.1"/>
    <property type="molecule type" value="Genomic_DNA"/>
</dbReference>
<evidence type="ECO:0000256" key="3">
    <source>
        <dbReference type="ARBA" id="ARBA00023125"/>
    </source>
</evidence>
<dbReference type="Proteomes" id="UP000294911">
    <property type="component" value="Unassembled WGS sequence"/>
</dbReference>
<proteinExistence type="inferred from homology"/>
<dbReference type="GO" id="GO:0005829">
    <property type="term" value="C:cytosol"/>
    <property type="evidence" value="ECO:0007669"/>
    <property type="project" value="TreeGrafter"/>
</dbReference>
<dbReference type="GO" id="GO:0003677">
    <property type="term" value="F:DNA binding"/>
    <property type="evidence" value="ECO:0007669"/>
    <property type="project" value="UniProtKB-KW"/>
</dbReference>
<organism evidence="6 7">
    <name type="scientific">Tamaricihabitans halophyticus</name>
    <dbReference type="NCBI Taxonomy" id="1262583"/>
    <lineage>
        <taxon>Bacteria</taxon>
        <taxon>Bacillati</taxon>
        <taxon>Actinomycetota</taxon>
        <taxon>Actinomycetes</taxon>
        <taxon>Pseudonocardiales</taxon>
        <taxon>Pseudonocardiaceae</taxon>
        <taxon>Tamaricihabitans</taxon>
    </lineage>
</organism>
<gene>
    <name evidence="6" type="ORF">EV191_103300</name>
</gene>
<dbReference type="Gene3D" id="1.10.10.10">
    <property type="entry name" value="Winged helix-like DNA-binding domain superfamily/Winged helix DNA-binding domain"/>
    <property type="match status" value="1"/>
</dbReference>
<dbReference type="Pfam" id="PF00126">
    <property type="entry name" value="HTH_1"/>
    <property type="match status" value="1"/>
</dbReference>
<accession>A0A4V2SUE2</accession>
<feature type="domain" description="HTH lysR-type" evidence="5">
    <location>
        <begin position="5"/>
        <end position="59"/>
    </location>
</feature>
<evidence type="ECO:0000313" key="7">
    <source>
        <dbReference type="Proteomes" id="UP000294911"/>
    </source>
</evidence>
<dbReference type="InterPro" id="IPR005119">
    <property type="entry name" value="LysR_subst-bd"/>
</dbReference>
<dbReference type="PROSITE" id="PS50931">
    <property type="entry name" value="HTH_LYSR"/>
    <property type="match status" value="1"/>
</dbReference>
<dbReference type="PANTHER" id="PTHR30419:SF8">
    <property type="entry name" value="NITROGEN ASSIMILATION TRANSCRIPTIONAL ACTIVATOR-RELATED"/>
    <property type="match status" value="1"/>
</dbReference>
<protein>
    <submittedName>
        <fullName evidence="6">LysR family transcriptional regulator</fullName>
    </submittedName>
</protein>
<evidence type="ECO:0000256" key="2">
    <source>
        <dbReference type="ARBA" id="ARBA00023015"/>
    </source>
</evidence>
<dbReference type="Pfam" id="PF03466">
    <property type="entry name" value="LysR_substrate"/>
    <property type="match status" value="1"/>
</dbReference>
<dbReference type="InterPro" id="IPR036390">
    <property type="entry name" value="WH_DNA-bd_sf"/>
</dbReference>
<reference evidence="6 7" key="1">
    <citation type="submission" date="2019-03" db="EMBL/GenBank/DDBJ databases">
        <title>Genomic Encyclopedia of Type Strains, Phase IV (KMG-IV): sequencing the most valuable type-strain genomes for metagenomic binning, comparative biology and taxonomic classification.</title>
        <authorList>
            <person name="Goeker M."/>
        </authorList>
    </citation>
    <scope>NUCLEOTIDE SEQUENCE [LARGE SCALE GENOMIC DNA]</scope>
    <source>
        <strain evidence="6 7">DSM 45765</strain>
    </source>
</reference>
<dbReference type="SUPFAM" id="SSF46785">
    <property type="entry name" value="Winged helix' DNA-binding domain"/>
    <property type="match status" value="1"/>
</dbReference>
<comment type="caution">
    <text evidence="6">The sequence shown here is derived from an EMBL/GenBank/DDBJ whole genome shotgun (WGS) entry which is preliminary data.</text>
</comment>
<keyword evidence="3" id="KW-0238">DNA-binding</keyword>
<sequence>MVERRQLEYFLAVAEEGSFSRAASQLGVAQPTLSQAIATLEGELDTPLFFRLPRGVQLTSAGQAMRGPARQALRAFENATEAVVRVRELDSGVLDVGCPSTLAAEPLAQLIGAFHLHYPGVLVHVHAPESGLTTHGLVESGQAEIGVTVGEPASPELVTTVYDSQPLYAFLPPGTAISANPSVREVLAHGLVATERGGPVRRMLEDLLGEPTVTGAIVAETDFEEAVIPLVHAGAGACFAPAALAAEADRLGLVAVATEPEMRRDILVAHRHGPLSPSARAFLQLMGVPG</sequence>
<dbReference type="Gene3D" id="3.40.190.290">
    <property type="match status" value="1"/>
</dbReference>
<dbReference type="AlphaFoldDB" id="A0A4V2SUE2"/>
<dbReference type="GO" id="GO:0003700">
    <property type="term" value="F:DNA-binding transcription factor activity"/>
    <property type="evidence" value="ECO:0007669"/>
    <property type="project" value="InterPro"/>
</dbReference>
<dbReference type="InterPro" id="IPR036388">
    <property type="entry name" value="WH-like_DNA-bd_sf"/>
</dbReference>
<dbReference type="PRINTS" id="PR00039">
    <property type="entry name" value="HTHLYSR"/>
</dbReference>
<keyword evidence="7" id="KW-1185">Reference proteome</keyword>
<keyword evidence="4" id="KW-0804">Transcription</keyword>
<dbReference type="RefSeq" id="WP_165912924.1">
    <property type="nucleotide sequence ID" value="NZ_SLXQ01000003.1"/>
</dbReference>
<evidence type="ECO:0000259" key="5">
    <source>
        <dbReference type="PROSITE" id="PS50931"/>
    </source>
</evidence>
<name>A0A4V2SUE2_9PSEU</name>
<dbReference type="FunFam" id="1.10.10.10:FF:000001">
    <property type="entry name" value="LysR family transcriptional regulator"/>
    <property type="match status" value="1"/>
</dbReference>
<dbReference type="InterPro" id="IPR000847">
    <property type="entry name" value="LysR_HTH_N"/>
</dbReference>
<evidence type="ECO:0000256" key="1">
    <source>
        <dbReference type="ARBA" id="ARBA00009437"/>
    </source>
</evidence>
<evidence type="ECO:0000256" key="4">
    <source>
        <dbReference type="ARBA" id="ARBA00023163"/>
    </source>
</evidence>
<evidence type="ECO:0000313" key="6">
    <source>
        <dbReference type="EMBL" id="TCP54256.1"/>
    </source>
</evidence>